<name>A0A1F5ERR7_9BACT</name>
<evidence type="ECO:0000259" key="1">
    <source>
        <dbReference type="Pfam" id="PF17829"/>
    </source>
</evidence>
<dbReference type="AlphaFoldDB" id="A0A1F5ERR7"/>
<dbReference type="EMBL" id="MFAH01000063">
    <property type="protein sequence ID" value="OGD70103.1"/>
    <property type="molecule type" value="Genomic_DNA"/>
</dbReference>
<evidence type="ECO:0000313" key="2">
    <source>
        <dbReference type="EMBL" id="OGD70103.1"/>
    </source>
</evidence>
<feature type="domain" description="Gylcosyl hydrolase 115 C-terminal" evidence="1">
    <location>
        <begin position="15"/>
        <end position="133"/>
    </location>
</feature>
<accession>A0A1F5ERR7</accession>
<dbReference type="InterPro" id="IPR041437">
    <property type="entry name" value="GH115_C"/>
</dbReference>
<dbReference type="Gene3D" id="2.60.120.1620">
    <property type="match status" value="1"/>
</dbReference>
<organism evidence="2 3">
    <name type="scientific">Candidatus Collierbacteria bacterium RIFCSPHIGHO2_02_FULL_49_10</name>
    <dbReference type="NCBI Taxonomy" id="1817723"/>
    <lineage>
        <taxon>Bacteria</taxon>
        <taxon>Candidatus Collieribacteriota</taxon>
    </lineage>
</organism>
<proteinExistence type="predicted"/>
<evidence type="ECO:0000313" key="3">
    <source>
        <dbReference type="Proteomes" id="UP000177390"/>
    </source>
</evidence>
<sequence length="497" mass="52725">MSVTPNSGGIINSNFTGSSPELRYTIGFPSGLNYPRTYTVWVRGSSKPTGRESAGGNDSVHVGLDGKFVSTADRINIPKADSSWVWAKGTLDGTSAKITVPSAGTHTLNVWMREDGFRLDKIILTTTSSTPSGVSSAETTQGTSGSSSAATGAFNVATLTQNVNIAVLLGGYFGGYSWGNFVCSPADPNPNQGAFYSQYQSTYYGVTPKEYFNRVFFASSKAHFDPLPNQFAPVVDFDSIRKRVSDLSGGELQITGKVFAVVNTGTAYNVLPIPSNPNSYVTRYFCPDYFGSATKTYAEKLATSVAADTAQSPVYSPNSYDFVIAVQPTRQKVPYNTCATAYSAGDPGYAVWWVDGCGVRNSSVEKIFTGAGNNIRAGDAALSWQVSWWRVSGVSGIQIPQEDTTASVQSAVNLICRKFRGSNNCGGTVTPTPTPTPTPTKPSCPVNYSCAPIDTGFSCSGGMRSSCIDAPSGACRPARLDINFFLDPGEACCTCVL</sequence>
<gene>
    <name evidence="2" type="ORF">A3D09_00510</name>
</gene>
<dbReference type="Proteomes" id="UP000177390">
    <property type="component" value="Unassembled WGS sequence"/>
</dbReference>
<protein>
    <recommendedName>
        <fullName evidence="1">Gylcosyl hydrolase 115 C-terminal domain-containing protein</fullName>
    </recommendedName>
</protein>
<comment type="caution">
    <text evidence="2">The sequence shown here is derived from an EMBL/GenBank/DDBJ whole genome shotgun (WGS) entry which is preliminary data.</text>
</comment>
<dbReference type="Pfam" id="PF17829">
    <property type="entry name" value="GH115_C"/>
    <property type="match status" value="1"/>
</dbReference>
<reference evidence="2 3" key="1">
    <citation type="journal article" date="2016" name="Nat. Commun.">
        <title>Thousands of microbial genomes shed light on interconnected biogeochemical processes in an aquifer system.</title>
        <authorList>
            <person name="Anantharaman K."/>
            <person name="Brown C.T."/>
            <person name="Hug L.A."/>
            <person name="Sharon I."/>
            <person name="Castelle C.J."/>
            <person name="Probst A.J."/>
            <person name="Thomas B.C."/>
            <person name="Singh A."/>
            <person name="Wilkins M.J."/>
            <person name="Karaoz U."/>
            <person name="Brodie E.L."/>
            <person name="Williams K.H."/>
            <person name="Hubbard S.S."/>
            <person name="Banfield J.F."/>
        </authorList>
    </citation>
    <scope>NUCLEOTIDE SEQUENCE [LARGE SCALE GENOMIC DNA]</scope>
</reference>